<evidence type="ECO:0000313" key="1">
    <source>
        <dbReference type="EMBL" id="PWN54381.1"/>
    </source>
</evidence>
<accession>A0ACD0P8N5</accession>
<dbReference type="EMBL" id="KZ819686">
    <property type="protein sequence ID" value="PWN54381.1"/>
    <property type="molecule type" value="Genomic_DNA"/>
</dbReference>
<evidence type="ECO:0000313" key="2">
    <source>
        <dbReference type="Proteomes" id="UP000245626"/>
    </source>
</evidence>
<gene>
    <name evidence="1" type="ORF">IE53DRAFT_383002</name>
</gene>
<dbReference type="Proteomes" id="UP000245626">
    <property type="component" value="Unassembled WGS sequence"/>
</dbReference>
<sequence>MPTLNLTFPNGGKSTVNTDLFINNKWVPALDGKTFATINPTTGKEIGQVAEASAKDIDVAVKAARAAYETSWGEKVPGFERGKLLLKLAEIVEANLEELANIESLDNGKAVAIAKAFDASEVAACLRYYAGWADKNQGKTIEVNDTKFTYTRHEPIGVCGQIIPWNFPLLMFAWKIAPALATGNVVVLKTAEQTPLSAYKMCEFIAQAGIPPGVVNVVSGFGPVAGAAIAKHMDIDKVAFTGSTLVGRNIMKNAAETNLKKVTLELGGKSPNIIFKDADLEVAAKWAAFGIMFNMGQCCCAGSRVYVEEEIYDQFMEVLEKVCKSLPKGDPFQASTFLGPQISQLQQDRIMAYIDSGKKDGAKVRIGGSKGSGDGYFVEPTIFTDVNPDSKIAREEIFGPVVVCSKFKDEADLLRIANDSMYGLAAAVFSRDVSRAIGTAHKLNAGTVWVNCYNQLNSQVPFGGYKASGIGRELGEYALTNYTNVKAVHVNLTIPCPL</sequence>
<organism evidence="1 2">
    <name type="scientific">Violaceomyces palustris</name>
    <dbReference type="NCBI Taxonomy" id="1673888"/>
    <lineage>
        <taxon>Eukaryota</taxon>
        <taxon>Fungi</taxon>
        <taxon>Dikarya</taxon>
        <taxon>Basidiomycota</taxon>
        <taxon>Ustilaginomycotina</taxon>
        <taxon>Ustilaginomycetes</taxon>
        <taxon>Violaceomycetales</taxon>
        <taxon>Violaceomycetaceae</taxon>
        <taxon>Violaceomyces</taxon>
    </lineage>
</organism>
<proteinExistence type="predicted"/>
<name>A0ACD0P8N5_9BASI</name>
<protein>
    <submittedName>
        <fullName evidence="1">Iad1-indole-3-acetaldehyde dehydrogenase</fullName>
    </submittedName>
</protein>
<keyword evidence="2" id="KW-1185">Reference proteome</keyword>
<reference evidence="1 2" key="1">
    <citation type="journal article" date="2018" name="Mol. Biol. Evol.">
        <title>Broad Genomic Sampling Reveals a Smut Pathogenic Ancestry of the Fungal Clade Ustilaginomycotina.</title>
        <authorList>
            <person name="Kijpornyongpan T."/>
            <person name="Mondo S.J."/>
            <person name="Barry K."/>
            <person name="Sandor L."/>
            <person name="Lee J."/>
            <person name="Lipzen A."/>
            <person name="Pangilinan J."/>
            <person name="LaButti K."/>
            <person name="Hainaut M."/>
            <person name="Henrissat B."/>
            <person name="Grigoriev I.V."/>
            <person name="Spatafora J.W."/>
            <person name="Aime M.C."/>
        </authorList>
    </citation>
    <scope>NUCLEOTIDE SEQUENCE [LARGE SCALE GENOMIC DNA]</scope>
    <source>
        <strain evidence="1 2">SA 807</strain>
    </source>
</reference>